<dbReference type="EMBL" id="CP001928">
    <property type="protein sequence ID" value="ADI37904.1"/>
    <property type="molecule type" value="Genomic_DNA"/>
</dbReference>
<evidence type="ECO:0000256" key="2">
    <source>
        <dbReference type="ARBA" id="ARBA00009370"/>
    </source>
</evidence>
<feature type="transmembrane region" description="Helical" evidence="7">
    <location>
        <begin position="78"/>
        <end position="97"/>
    </location>
</feature>
<dbReference type="RefSeq" id="WP_013181630.1">
    <property type="nucleotide sequence ID" value="NC_014225.1"/>
</dbReference>
<dbReference type="KEGG" id="wch:wcw_0533"/>
<comment type="similarity">
    <text evidence="2 7">Belongs to the peptidase S26 family.</text>
</comment>
<organism evidence="9 10">
    <name type="scientific">Waddlia chondrophila (strain ATCC VR-1470 / WSU 86-1044)</name>
    <dbReference type="NCBI Taxonomy" id="716544"/>
    <lineage>
        <taxon>Bacteria</taxon>
        <taxon>Pseudomonadati</taxon>
        <taxon>Chlamydiota</taxon>
        <taxon>Chlamydiia</taxon>
        <taxon>Parachlamydiales</taxon>
        <taxon>Waddliaceae</taxon>
        <taxon>Waddlia</taxon>
    </lineage>
</organism>
<dbReference type="STRING" id="716544.wcw_0533"/>
<dbReference type="GO" id="GO:0009003">
    <property type="term" value="F:signal peptidase activity"/>
    <property type="evidence" value="ECO:0007669"/>
    <property type="project" value="UniProtKB-EC"/>
</dbReference>
<dbReference type="Gene3D" id="2.10.109.10">
    <property type="entry name" value="Umud Fragment, subunit A"/>
    <property type="match status" value="2"/>
</dbReference>
<keyword evidence="7" id="KW-0472">Membrane</keyword>
<dbReference type="PROSITE" id="PS00760">
    <property type="entry name" value="SPASE_I_2"/>
    <property type="match status" value="1"/>
</dbReference>
<dbReference type="InterPro" id="IPR000223">
    <property type="entry name" value="Pept_S26A_signal_pept_1"/>
</dbReference>
<comment type="subcellular location">
    <subcellularLocation>
        <location evidence="7">Membrane</location>
        <topology evidence="7">Single-pass type II membrane protein</topology>
    </subcellularLocation>
</comment>
<dbReference type="InterPro" id="IPR019758">
    <property type="entry name" value="Pept_S26A_signal_pept_1_CS"/>
</dbReference>
<keyword evidence="7" id="KW-0645">Protease</keyword>
<dbReference type="PRINTS" id="PR00727">
    <property type="entry name" value="LEADERPTASE"/>
</dbReference>
<evidence type="ECO:0000256" key="5">
    <source>
        <dbReference type="ARBA" id="ARBA00022801"/>
    </source>
</evidence>
<proteinExistence type="inferred from homology"/>
<dbReference type="SUPFAM" id="SSF51306">
    <property type="entry name" value="LexA/Signal peptidase"/>
    <property type="match status" value="2"/>
</dbReference>
<evidence type="ECO:0000313" key="10">
    <source>
        <dbReference type="Proteomes" id="UP000001505"/>
    </source>
</evidence>
<feature type="active site" evidence="6">
    <location>
        <position position="106"/>
    </location>
</feature>
<gene>
    <name evidence="9" type="primary">lepB</name>
    <name evidence="9" type="ordered locus">wcw_0533</name>
</gene>
<dbReference type="PANTHER" id="PTHR43390:SF1">
    <property type="entry name" value="CHLOROPLAST PROCESSING PEPTIDASE"/>
    <property type="match status" value="1"/>
</dbReference>
<dbReference type="InterPro" id="IPR019533">
    <property type="entry name" value="Peptidase_S26"/>
</dbReference>
<dbReference type="PROSITE" id="PS00761">
    <property type="entry name" value="SPASE_I_3"/>
    <property type="match status" value="1"/>
</dbReference>
<accession>D6YUU3</accession>
<protein>
    <recommendedName>
        <fullName evidence="4 7">Signal peptidase I</fullName>
        <ecNumber evidence="3 7">3.4.21.89</ecNumber>
    </recommendedName>
</protein>
<evidence type="ECO:0000256" key="3">
    <source>
        <dbReference type="ARBA" id="ARBA00013208"/>
    </source>
</evidence>
<keyword evidence="10" id="KW-1185">Reference proteome</keyword>
<keyword evidence="7" id="KW-0812">Transmembrane</keyword>
<dbReference type="CDD" id="cd06530">
    <property type="entry name" value="S26_SPase_I"/>
    <property type="match status" value="2"/>
</dbReference>
<evidence type="ECO:0000259" key="8">
    <source>
        <dbReference type="Pfam" id="PF10502"/>
    </source>
</evidence>
<sequence>MHSLRKSRKTLHHAYRIYKKKEATLSDSEKARFLEILKNLENAIFEKNRPSASTLAEEAEHLTYTHFKKKWWEKGLEVVIAIAFALIVATVVRQTWFELYEIPTGSMRPSFREKDRLSVTKTSFGINIPLRTGHFIFDPDLVERGKVVIFSGDNISLPDTDATYFGILPYKKRYIKRMIGKPGDTLYFYGGNIYGIDKDGNPLTELLEDPWMKKIEHIPFLSFEGEPSMPRKDEVLFKHMQIPVGKLTLSPFGKAHGELFDGKKWKLDNLLNSNPDVLGTFGDLWGIKNFAMARLLTAEQVRKYTNFDPEEVGKGLLYLHLRHSPNLTYPSPKIYQEGGYLNVRMPVFESLIPLNQEHLNKIMDHLYTARFVINKGRLKRYTTEGGATTMASAKFLGIPEGTYEFTRGAAEKVGFQGITTKLPKNHPLYSHDPDHIQELFNMGVDLYGSTNSDAFYRYYFPHRYAYFRDGDFYLMGAKVMNKEDPLLKAFIESEKEKASHSTAYAPYLPFLDFGAPIKNGELDKEKIRTFGLKIPEKHYFVLGDNHAMSADSRVFGFVPQENLEGAPSLILWPPGERWGTPPQTAYPLFNAPRLIIWGIAALIFAVWYGFHRKKMQTRLFPHDGEK</sequence>
<dbReference type="InterPro" id="IPR019757">
    <property type="entry name" value="Pept_S26A_signal_pept_1_Lys-AS"/>
</dbReference>
<evidence type="ECO:0000256" key="6">
    <source>
        <dbReference type="PIRSR" id="PIRSR600223-1"/>
    </source>
</evidence>
<dbReference type="PANTHER" id="PTHR43390">
    <property type="entry name" value="SIGNAL PEPTIDASE I"/>
    <property type="match status" value="1"/>
</dbReference>
<dbReference type="NCBIfam" id="TIGR02227">
    <property type="entry name" value="sigpep_I_bact"/>
    <property type="match status" value="2"/>
</dbReference>
<feature type="transmembrane region" description="Helical" evidence="7">
    <location>
        <begin position="594"/>
        <end position="610"/>
    </location>
</feature>
<dbReference type="EC" id="3.4.21.89" evidence="3 7"/>
<name>D6YUU3_WADCW</name>
<dbReference type="GO" id="GO:0004252">
    <property type="term" value="F:serine-type endopeptidase activity"/>
    <property type="evidence" value="ECO:0007669"/>
    <property type="project" value="InterPro"/>
</dbReference>
<evidence type="ECO:0000256" key="1">
    <source>
        <dbReference type="ARBA" id="ARBA00000677"/>
    </source>
</evidence>
<dbReference type="GO" id="GO:0016020">
    <property type="term" value="C:membrane"/>
    <property type="evidence" value="ECO:0007669"/>
    <property type="project" value="UniProtKB-SubCell"/>
</dbReference>
<evidence type="ECO:0000256" key="7">
    <source>
        <dbReference type="RuleBase" id="RU362042"/>
    </source>
</evidence>
<evidence type="ECO:0000256" key="4">
    <source>
        <dbReference type="ARBA" id="ARBA00019232"/>
    </source>
</evidence>
<keyword evidence="7" id="KW-1133">Transmembrane helix</keyword>
<dbReference type="OrthoDB" id="9802919at2"/>
<comment type="caution">
    <text evidence="7">Lacks conserved residue(s) required for the propagation of feature annotation.</text>
</comment>
<comment type="catalytic activity">
    <reaction evidence="1 7">
        <text>Cleavage of hydrophobic, N-terminal signal or leader sequences from secreted and periplasmic proteins.</text>
        <dbReference type="EC" id="3.4.21.89"/>
    </reaction>
</comment>
<dbReference type="eggNOG" id="COG0681">
    <property type="taxonomic scope" value="Bacteria"/>
</dbReference>
<dbReference type="Proteomes" id="UP000001505">
    <property type="component" value="Chromosome"/>
</dbReference>
<feature type="active site" evidence="6">
    <location>
        <position position="176"/>
    </location>
</feature>
<dbReference type="GO" id="GO:0006465">
    <property type="term" value="P:signal peptide processing"/>
    <property type="evidence" value="ECO:0007669"/>
    <property type="project" value="InterPro"/>
</dbReference>
<reference evidence="9 10" key="1">
    <citation type="journal article" date="2010" name="PLoS ONE">
        <title>The Waddlia genome: a window into chlamydial biology.</title>
        <authorList>
            <person name="Bertelli C."/>
            <person name="Collyn F."/>
            <person name="Croxatto A."/>
            <person name="Ruckert C."/>
            <person name="Polkinghorne A."/>
            <person name="Kebbi-Beghdadi C."/>
            <person name="Goesmann A."/>
            <person name="Vaughan L."/>
            <person name="Greub G."/>
        </authorList>
    </citation>
    <scope>NUCLEOTIDE SEQUENCE [LARGE SCALE GENOMIC DNA]</scope>
    <source>
        <strain evidence="10">ATCC VR-1470 / WSU 86-1044</strain>
    </source>
</reference>
<dbReference type="AlphaFoldDB" id="D6YUU3"/>
<keyword evidence="5 7" id="KW-0378">Hydrolase</keyword>
<feature type="domain" description="Peptidase S26" evidence="8">
    <location>
        <begin position="77"/>
        <end position="209"/>
    </location>
</feature>
<dbReference type="InterPro" id="IPR036286">
    <property type="entry name" value="LexA/Signal_pep-like_sf"/>
</dbReference>
<dbReference type="HOGENOM" id="CLU_028114_0_0_0"/>
<evidence type="ECO:0000313" key="9">
    <source>
        <dbReference type="EMBL" id="ADI37904.1"/>
    </source>
</evidence>
<dbReference type="Pfam" id="PF10502">
    <property type="entry name" value="Peptidase_S26"/>
    <property type="match status" value="2"/>
</dbReference>
<feature type="domain" description="Peptidase S26" evidence="8">
    <location>
        <begin position="521"/>
        <end position="572"/>
    </location>
</feature>